<dbReference type="Gene3D" id="3.90.1150.10">
    <property type="entry name" value="Aspartate Aminotransferase, domain 1"/>
    <property type="match status" value="1"/>
</dbReference>
<dbReference type="InterPro" id="IPR015421">
    <property type="entry name" value="PyrdxlP-dep_Trfase_major"/>
</dbReference>
<evidence type="ECO:0000313" key="7">
    <source>
        <dbReference type="EMBL" id="RXZ46591.1"/>
    </source>
</evidence>
<evidence type="ECO:0000256" key="4">
    <source>
        <dbReference type="ARBA" id="ARBA00022679"/>
    </source>
</evidence>
<keyword evidence="3 7" id="KW-0032">Aminotransferase</keyword>
<evidence type="ECO:0000259" key="6">
    <source>
        <dbReference type="Pfam" id="PF00155"/>
    </source>
</evidence>
<dbReference type="Gene3D" id="3.40.640.10">
    <property type="entry name" value="Type I PLP-dependent aspartate aminotransferase-like (Major domain)"/>
    <property type="match status" value="1"/>
</dbReference>
<dbReference type="CDD" id="cd00609">
    <property type="entry name" value="AAT_like"/>
    <property type="match status" value="1"/>
</dbReference>
<comment type="cofactor">
    <cofactor evidence="1">
        <name>pyridoxal 5'-phosphate</name>
        <dbReference type="ChEBI" id="CHEBI:597326"/>
    </cofactor>
</comment>
<accession>A0A4Q2JFK6</accession>
<keyword evidence="5" id="KW-0663">Pyridoxal phosphate</keyword>
<dbReference type="GO" id="GO:0016212">
    <property type="term" value="F:kynurenine-oxoglutarate transaminase activity"/>
    <property type="evidence" value="ECO:0007669"/>
    <property type="project" value="TreeGrafter"/>
</dbReference>
<dbReference type="AlphaFoldDB" id="A0A4Q2JFK6"/>
<keyword evidence="4 7" id="KW-0808">Transferase</keyword>
<evidence type="ECO:0000256" key="1">
    <source>
        <dbReference type="ARBA" id="ARBA00001933"/>
    </source>
</evidence>
<comment type="similarity">
    <text evidence="2">Belongs to the class-I pyridoxal-phosphate-dependent aminotransferase family.</text>
</comment>
<dbReference type="FunFam" id="3.40.640.10:FF:000024">
    <property type="entry name" value="Kynurenine--oxoglutarate transaminase 3"/>
    <property type="match status" value="1"/>
</dbReference>
<comment type="caution">
    <text evidence="7">The sequence shown here is derived from an EMBL/GenBank/DDBJ whole genome shotgun (WGS) entry which is preliminary data.</text>
</comment>
<dbReference type="SUPFAM" id="SSF53383">
    <property type="entry name" value="PLP-dependent transferases"/>
    <property type="match status" value="1"/>
</dbReference>
<dbReference type="GO" id="GO:0005737">
    <property type="term" value="C:cytoplasm"/>
    <property type="evidence" value="ECO:0007669"/>
    <property type="project" value="TreeGrafter"/>
</dbReference>
<keyword evidence="8" id="KW-1185">Reference proteome</keyword>
<dbReference type="Pfam" id="PF00155">
    <property type="entry name" value="Aminotran_1_2"/>
    <property type="match status" value="1"/>
</dbReference>
<proteinExistence type="inferred from homology"/>
<organism evidence="7 8">
    <name type="scientific">Agromyces fucosus</name>
    <dbReference type="NCBI Taxonomy" id="41985"/>
    <lineage>
        <taxon>Bacteria</taxon>
        <taxon>Bacillati</taxon>
        <taxon>Actinomycetota</taxon>
        <taxon>Actinomycetes</taxon>
        <taxon>Micrococcales</taxon>
        <taxon>Microbacteriaceae</taxon>
        <taxon>Agromyces</taxon>
    </lineage>
</organism>
<reference evidence="7 8" key="1">
    <citation type="submission" date="2019-01" db="EMBL/GenBank/DDBJ databases">
        <authorList>
            <person name="Li J."/>
        </authorList>
    </citation>
    <scope>NUCLEOTIDE SEQUENCE [LARGE SCALE GENOMIC DNA]</scope>
    <source>
        <strain evidence="7 8">CCUG 35506</strain>
    </source>
</reference>
<protein>
    <submittedName>
        <fullName evidence="7">Aminotransferase class I/II-fold pyridoxal phosphate-dependent enzyme</fullName>
    </submittedName>
</protein>
<name>A0A4Q2JFK6_9MICO</name>
<gene>
    <name evidence="7" type="ORF">ESP57_17070</name>
</gene>
<dbReference type="InterPro" id="IPR051326">
    <property type="entry name" value="Kynurenine-oxoglutarate_AT"/>
</dbReference>
<evidence type="ECO:0000256" key="2">
    <source>
        <dbReference type="ARBA" id="ARBA00007441"/>
    </source>
</evidence>
<sequence>MTLLSPRRDFSECRRRELRCLRQRSGATLAYGENVSDYSPAPGRAPWQRTAAGAGLLAADGSIAPTIFAEMSALAARTGAINLGQGFPDEDGPAEVLEAARQAIADGVNQYPPGAGMPVLREAIAAHQRRWYGIEVDAASEVLVTAGATEALAATLLAFVDTGDEVVTFEPYYDAYAAIIARAGGVHRTVPLRWSREPLASEPGSSAVSGWRPDHGELRAAVTDRTRVILVNSPHNPTGAVLDAETLALVVELAERHDALIVTDEVYEHLVFGATHIPIATLPGARERTISISSGGKTFSTTGWKVGWLTAPAPLVTAVLAVKQYLTYVNGAPFQPAIATGLGLPDAFFTDAAAALAAKRDLLASGLEAAGFALSLPQAGYFVIADAAPLGYTDGAELCRALPGLAGVVGVPVTAFVHPDRHDGYRSLVRFAFCKRREVLEEASARLAGLSAR</sequence>
<dbReference type="Proteomes" id="UP000292935">
    <property type="component" value="Unassembled WGS sequence"/>
</dbReference>
<dbReference type="InterPro" id="IPR004839">
    <property type="entry name" value="Aminotransferase_I/II_large"/>
</dbReference>
<dbReference type="PANTHER" id="PTHR43807:SF20">
    <property type="entry name" value="FI04487P"/>
    <property type="match status" value="1"/>
</dbReference>
<dbReference type="PANTHER" id="PTHR43807">
    <property type="entry name" value="FI04487P"/>
    <property type="match status" value="1"/>
</dbReference>
<feature type="domain" description="Aminotransferase class I/classII large" evidence="6">
    <location>
        <begin position="80"/>
        <end position="445"/>
    </location>
</feature>
<dbReference type="GO" id="GO:0030170">
    <property type="term" value="F:pyridoxal phosphate binding"/>
    <property type="evidence" value="ECO:0007669"/>
    <property type="project" value="InterPro"/>
</dbReference>
<dbReference type="InterPro" id="IPR015424">
    <property type="entry name" value="PyrdxlP-dep_Trfase"/>
</dbReference>
<dbReference type="InterPro" id="IPR015422">
    <property type="entry name" value="PyrdxlP-dep_Trfase_small"/>
</dbReference>
<evidence type="ECO:0000256" key="5">
    <source>
        <dbReference type="ARBA" id="ARBA00022898"/>
    </source>
</evidence>
<evidence type="ECO:0000256" key="3">
    <source>
        <dbReference type="ARBA" id="ARBA00022576"/>
    </source>
</evidence>
<dbReference type="OrthoDB" id="9763453at2"/>
<evidence type="ECO:0000313" key="8">
    <source>
        <dbReference type="Proteomes" id="UP000292935"/>
    </source>
</evidence>
<dbReference type="EMBL" id="SDPO01000004">
    <property type="protein sequence ID" value="RXZ46591.1"/>
    <property type="molecule type" value="Genomic_DNA"/>
</dbReference>